<dbReference type="EMBL" id="JAHRIQ010072909">
    <property type="protein sequence ID" value="MEQ2245338.1"/>
    <property type="molecule type" value="Genomic_DNA"/>
</dbReference>
<feature type="region of interest" description="Disordered" evidence="1">
    <location>
        <begin position="1"/>
        <end position="30"/>
    </location>
</feature>
<proteinExistence type="predicted"/>
<evidence type="ECO:0000256" key="1">
    <source>
        <dbReference type="SAM" id="MobiDB-lite"/>
    </source>
</evidence>
<dbReference type="Proteomes" id="UP001482620">
    <property type="component" value="Unassembled WGS sequence"/>
</dbReference>
<name>A0ABV0UMF7_9TELE</name>
<comment type="caution">
    <text evidence="2">The sequence shown here is derived from an EMBL/GenBank/DDBJ whole genome shotgun (WGS) entry which is preliminary data.</text>
</comment>
<reference evidence="2 3" key="1">
    <citation type="submission" date="2021-06" db="EMBL/GenBank/DDBJ databases">
        <authorList>
            <person name="Palmer J.M."/>
        </authorList>
    </citation>
    <scope>NUCLEOTIDE SEQUENCE [LARGE SCALE GENOMIC DNA]</scope>
    <source>
        <strain evidence="3">if_2019</strain>
        <tissue evidence="2">Muscle</tissue>
    </source>
</reference>
<accession>A0ABV0UMF7</accession>
<keyword evidence="3" id="KW-1185">Reference proteome</keyword>
<gene>
    <name evidence="2" type="ORF">ILYODFUR_026630</name>
</gene>
<sequence length="109" mass="11977">MSSPVGFQEEPSPLSFHHGHRGQSDPELPVPVLDGPICTRQLLRCRGTQGEKTLHASCSGNPKQTSVFTGVRASFTALCLMQLHDEVFATEDMTFSLNMNMAQLRVIGY</sequence>
<evidence type="ECO:0000313" key="3">
    <source>
        <dbReference type="Proteomes" id="UP001482620"/>
    </source>
</evidence>
<organism evidence="2 3">
    <name type="scientific">Ilyodon furcidens</name>
    <name type="common">goldbreast splitfin</name>
    <dbReference type="NCBI Taxonomy" id="33524"/>
    <lineage>
        <taxon>Eukaryota</taxon>
        <taxon>Metazoa</taxon>
        <taxon>Chordata</taxon>
        <taxon>Craniata</taxon>
        <taxon>Vertebrata</taxon>
        <taxon>Euteleostomi</taxon>
        <taxon>Actinopterygii</taxon>
        <taxon>Neopterygii</taxon>
        <taxon>Teleostei</taxon>
        <taxon>Neoteleostei</taxon>
        <taxon>Acanthomorphata</taxon>
        <taxon>Ovalentaria</taxon>
        <taxon>Atherinomorphae</taxon>
        <taxon>Cyprinodontiformes</taxon>
        <taxon>Goodeidae</taxon>
        <taxon>Ilyodon</taxon>
    </lineage>
</organism>
<protein>
    <submittedName>
        <fullName evidence="2">Uncharacterized protein</fullName>
    </submittedName>
</protein>
<evidence type="ECO:0000313" key="2">
    <source>
        <dbReference type="EMBL" id="MEQ2245338.1"/>
    </source>
</evidence>